<dbReference type="InterPro" id="IPR053737">
    <property type="entry name" value="Type_II_TA_Toxin"/>
</dbReference>
<evidence type="ECO:0000259" key="1">
    <source>
        <dbReference type="PROSITE" id="PS51459"/>
    </source>
</evidence>
<dbReference type="InterPro" id="IPR036597">
    <property type="entry name" value="Fido-like_dom_sf"/>
</dbReference>
<dbReference type="PANTHER" id="PTHR39426:SF1">
    <property type="entry name" value="HOMOLOGY TO DEATH-ON-CURING PROTEIN OF PHAGE P1"/>
    <property type="match status" value="1"/>
</dbReference>
<dbReference type="OrthoDB" id="9802752at2"/>
<dbReference type="NCBIfam" id="TIGR01550">
    <property type="entry name" value="DOC_P1"/>
    <property type="match status" value="1"/>
</dbReference>
<reference evidence="2 3" key="1">
    <citation type="submission" date="2019-04" db="EMBL/GenBank/DDBJ databases">
        <title>Microbes associate with the intestines of laboratory mice.</title>
        <authorList>
            <person name="Navarre W."/>
            <person name="Wong E."/>
            <person name="Huang K."/>
            <person name="Tropini C."/>
            <person name="Ng K."/>
            <person name="Yu B."/>
        </authorList>
    </citation>
    <scope>NUCLEOTIDE SEQUENCE [LARGE SCALE GENOMIC DNA]</scope>
    <source>
        <strain evidence="2 3">NM07_P-09</strain>
    </source>
</reference>
<feature type="domain" description="Fido" evidence="1">
    <location>
        <begin position="8"/>
        <end position="132"/>
    </location>
</feature>
<gene>
    <name evidence="2" type="ORF">E5334_03850</name>
</gene>
<dbReference type="PROSITE" id="PS51459">
    <property type="entry name" value="FIDO"/>
    <property type="match status" value="1"/>
</dbReference>
<accession>A0A4S2F0Z9</accession>
<evidence type="ECO:0000313" key="2">
    <source>
        <dbReference type="EMBL" id="TGY62558.1"/>
    </source>
</evidence>
<comment type="caution">
    <text evidence="2">The sequence shown here is derived from an EMBL/GenBank/DDBJ whole genome shotgun (WGS) entry which is preliminary data.</text>
</comment>
<dbReference type="PIRSF" id="PIRSF018297">
    <property type="entry name" value="Doc"/>
    <property type="match status" value="1"/>
</dbReference>
<dbReference type="EMBL" id="SRYE01000002">
    <property type="protein sequence ID" value="TGY62558.1"/>
    <property type="molecule type" value="Genomic_DNA"/>
</dbReference>
<dbReference type="SUPFAM" id="SSF140931">
    <property type="entry name" value="Fic-like"/>
    <property type="match status" value="1"/>
</dbReference>
<dbReference type="Pfam" id="PF02661">
    <property type="entry name" value="Fic"/>
    <property type="match status" value="1"/>
</dbReference>
<dbReference type="AlphaFoldDB" id="A0A4S2F0Z9"/>
<keyword evidence="3" id="KW-1185">Reference proteome</keyword>
<dbReference type="GO" id="GO:0016301">
    <property type="term" value="F:kinase activity"/>
    <property type="evidence" value="ECO:0007669"/>
    <property type="project" value="InterPro"/>
</dbReference>
<dbReference type="InterPro" id="IPR006440">
    <property type="entry name" value="Doc"/>
</dbReference>
<proteinExistence type="predicted"/>
<dbReference type="Proteomes" id="UP000310263">
    <property type="component" value="Unassembled WGS sequence"/>
</dbReference>
<dbReference type="PANTHER" id="PTHR39426">
    <property type="entry name" value="HOMOLOGY TO DEATH-ON-CURING PROTEIN OF PHAGE P1"/>
    <property type="match status" value="1"/>
</dbReference>
<dbReference type="InterPro" id="IPR003812">
    <property type="entry name" value="Fido"/>
</dbReference>
<sequence>MTFEIKYINIDTALAIHEAMIQRFGGSMGLRDIRLLESALAQPAQPFLGKDFYPTISEKAARLAFEIARNHPFIDGNKRTAAACMAAFLSINSVGFSPRKGEVADKIIALAAGEIDYWRWPARNPCGGLQAI</sequence>
<name>A0A4S2F0Z9_9ACTN</name>
<evidence type="ECO:0000313" key="3">
    <source>
        <dbReference type="Proteomes" id="UP000310263"/>
    </source>
</evidence>
<protein>
    <submittedName>
        <fullName evidence="2">Type II toxin-antitoxin system death-on-curing family toxin</fullName>
    </submittedName>
</protein>
<dbReference type="RefSeq" id="WP_136012288.1">
    <property type="nucleotide sequence ID" value="NZ_SRYE01000002.1"/>
</dbReference>
<dbReference type="Gene3D" id="1.20.120.1870">
    <property type="entry name" value="Fic/DOC protein, Fido domain"/>
    <property type="match status" value="1"/>
</dbReference>
<organism evidence="2 3">
    <name type="scientific">Muricaecibacterium torontonense</name>
    <dbReference type="NCBI Taxonomy" id="3032871"/>
    <lineage>
        <taxon>Bacteria</taxon>
        <taxon>Bacillati</taxon>
        <taxon>Actinomycetota</taxon>
        <taxon>Coriobacteriia</taxon>
        <taxon>Coriobacteriales</taxon>
        <taxon>Atopobiaceae</taxon>
        <taxon>Muricaecibacterium</taxon>
    </lineage>
</organism>